<accession>A0A8J7MQH6</accession>
<reference evidence="1" key="1">
    <citation type="submission" date="2021-01" db="EMBL/GenBank/DDBJ databases">
        <title>Genome seq and assembly of Tabrizicola sp. KVB23.</title>
        <authorList>
            <person name="Chhetri G."/>
        </authorList>
    </citation>
    <scope>NUCLEOTIDE SEQUENCE</scope>
    <source>
        <strain evidence="1">KVB23</strain>
    </source>
</reference>
<evidence type="ECO:0008006" key="3">
    <source>
        <dbReference type="Google" id="ProtNLM"/>
    </source>
</evidence>
<name>A0A8J7MQH6_9RHOB</name>
<protein>
    <recommendedName>
        <fullName evidence="3">Antifreeze protein</fullName>
    </recommendedName>
</protein>
<dbReference type="RefSeq" id="WP_202658864.1">
    <property type="nucleotide sequence ID" value="NZ_JAESVP010000003.1"/>
</dbReference>
<comment type="caution">
    <text evidence="1">The sequence shown here is derived from an EMBL/GenBank/DDBJ whole genome shotgun (WGS) entry which is preliminary data.</text>
</comment>
<gene>
    <name evidence="1" type="ORF">JI744_06305</name>
</gene>
<organism evidence="1 2">
    <name type="scientific">Fuscibacter oryzae</name>
    <dbReference type="NCBI Taxonomy" id="2803939"/>
    <lineage>
        <taxon>Bacteria</taxon>
        <taxon>Pseudomonadati</taxon>
        <taxon>Pseudomonadota</taxon>
        <taxon>Alphaproteobacteria</taxon>
        <taxon>Rhodobacterales</taxon>
        <taxon>Paracoccaceae</taxon>
        <taxon>Fuscibacter</taxon>
    </lineage>
</organism>
<dbReference type="Proteomes" id="UP000619033">
    <property type="component" value="Unassembled WGS sequence"/>
</dbReference>
<dbReference type="AlphaFoldDB" id="A0A8J7MQH6"/>
<keyword evidence="2" id="KW-1185">Reference proteome</keyword>
<evidence type="ECO:0000313" key="1">
    <source>
        <dbReference type="EMBL" id="MBL4927712.1"/>
    </source>
</evidence>
<sequence length="98" mass="10561">MRFPTFFDLLKPSVEASMMLAEAQMVIGIRLAGMAGLWPMPAKESLRMVTEKMAASQDSMQAAMMAGLRGATPAQVASAAIAPYRQRTKANAKRLTKG</sequence>
<dbReference type="EMBL" id="JAESVP010000003">
    <property type="protein sequence ID" value="MBL4927712.1"/>
    <property type="molecule type" value="Genomic_DNA"/>
</dbReference>
<proteinExistence type="predicted"/>
<evidence type="ECO:0000313" key="2">
    <source>
        <dbReference type="Proteomes" id="UP000619033"/>
    </source>
</evidence>